<protein>
    <submittedName>
        <fullName evidence="1">Uncharacterized protein</fullName>
    </submittedName>
</protein>
<dbReference type="OrthoDB" id="5780911at2759"/>
<name>A0A2G5SUX3_9PELO</name>
<proteinExistence type="predicted"/>
<accession>A0A2G5SUX3</accession>
<evidence type="ECO:0000313" key="1">
    <source>
        <dbReference type="EMBL" id="PIC18719.1"/>
    </source>
</evidence>
<comment type="caution">
    <text evidence="1">The sequence shown here is derived from an EMBL/GenBank/DDBJ whole genome shotgun (WGS) entry which is preliminary data.</text>
</comment>
<keyword evidence="2" id="KW-1185">Reference proteome</keyword>
<dbReference type="Proteomes" id="UP000230233">
    <property type="component" value="Chromosome X"/>
</dbReference>
<organism evidence="1 2">
    <name type="scientific">Caenorhabditis nigoni</name>
    <dbReference type="NCBI Taxonomy" id="1611254"/>
    <lineage>
        <taxon>Eukaryota</taxon>
        <taxon>Metazoa</taxon>
        <taxon>Ecdysozoa</taxon>
        <taxon>Nematoda</taxon>
        <taxon>Chromadorea</taxon>
        <taxon>Rhabditida</taxon>
        <taxon>Rhabditina</taxon>
        <taxon>Rhabditomorpha</taxon>
        <taxon>Rhabditoidea</taxon>
        <taxon>Rhabditidae</taxon>
        <taxon>Peloderinae</taxon>
        <taxon>Caenorhabditis</taxon>
    </lineage>
</organism>
<evidence type="ECO:0000313" key="2">
    <source>
        <dbReference type="Proteomes" id="UP000230233"/>
    </source>
</evidence>
<gene>
    <name evidence="1" type="primary">Cnig_chr_X.g24515</name>
    <name evidence="1" type="ORF">B9Z55_024515</name>
</gene>
<dbReference type="AlphaFoldDB" id="A0A2G5SUX3"/>
<sequence length="272" mass="32443">MTRQLGPSNQHLECSPRQAMVYSTRNELKDAMAQIRVKYPGASDFYEDIEVHLDEFHKWERSLKLENIFIRAITLPEDDDGSGIHVGRTTYHWGIVKDDGNQRKYEYVHYKPKARDKPQQRLNLKDRQFRRTLTYEHYLRLKETVENYGYEFNRNYFVPDPDPDILDGDLPHVGEQLRNMRSAAEYDADMLPDTLSDCKVSISDRYNEYLQEYHESGNEYFLYRADFWRKLKPEDLTLDHQLLLAADYQNWINGYFLEKMLREDYTDAIGSL</sequence>
<dbReference type="EMBL" id="PDUG01000006">
    <property type="protein sequence ID" value="PIC18719.1"/>
    <property type="molecule type" value="Genomic_DNA"/>
</dbReference>
<reference evidence="2" key="1">
    <citation type="submission" date="2017-10" db="EMBL/GenBank/DDBJ databases">
        <title>Rapid genome shrinkage in a self-fertile nematode reveals novel sperm competition proteins.</title>
        <authorList>
            <person name="Yin D."/>
            <person name="Schwarz E.M."/>
            <person name="Thomas C.G."/>
            <person name="Felde R.L."/>
            <person name="Korf I.F."/>
            <person name="Cutter A.D."/>
            <person name="Schartner C.M."/>
            <person name="Ralston E.J."/>
            <person name="Meyer B.J."/>
            <person name="Haag E.S."/>
        </authorList>
    </citation>
    <scope>NUCLEOTIDE SEQUENCE [LARGE SCALE GENOMIC DNA]</scope>
    <source>
        <strain evidence="2">JU1422</strain>
    </source>
</reference>